<feature type="region of interest" description="Disordered" evidence="2">
    <location>
        <begin position="114"/>
        <end position="147"/>
    </location>
</feature>
<dbReference type="Proteomes" id="UP001610432">
    <property type="component" value="Unassembled WGS sequence"/>
</dbReference>
<evidence type="ECO:0000313" key="4">
    <source>
        <dbReference type="EMBL" id="KAL2859119.1"/>
    </source>
</evidence>
<dbReference type="PROSITE" id="PS50089">
    <property type="entry name" value="ZF_RING_2"/>
    <property type="match status" value="1"/>
</dbReference>
<feature type="region of interest" description="Disordered" evidence="2">
    <location>
        <begin position="254"/>
        <end position="327"/>
    </location>
</feature>
<evidence type="ECO:0000313" key="5">
    <source>
        <dbReference type="Proteomes" id="UP001610432"/>
    </source>
</evidence>
<keyword evidence="1" id="KW-0479">Metal-binding</keyword>
<sequence>MSGPWQPLDVCAIKDPLQTSTCIGATSRGNVCACAVSRNARQDARSKLETLGRIPLASEEVRIWLRQIASLLLCKRWHQGQASSIAQKWQRAVDNMRSFAPAISRDMFSSLPVGAAGSGEGHTEDRDIEAPERPAAVSPRQPAGRRPVSPAALEQNAVAFTVSTTRLASLEVLSSSGEVSHIILRSFRCRPLPPMACSICHDSESPSRVVVTCEECSCDFHLTCMVEWLSTRSTSTPHTCPYCREIRTFDGLYIENPPQPSTEPLTREPNSPTGDPQYPVLEPATSSPSPVTTSPPPTVTSDVPALRQGGSWRSSRVRRRPDYYVPS</sequence>
<keyword evidence="5" id="KW-1185">Reference proteome</keyword>
<evidence type="ECO:0000259" key="3">
    <source>
        <dbReference type="PROSITE" id="PS50089"/>
    </source>
</evidence>
<keyword evidence="1" id="KW-0863">Zinc-finger</keyword>
<organism evidence="4 5">
    <name type="scientific">Aspergillus lucknowensis</name>
    <dbReference type="NCBI Taxonomy" id="176173"/>
    <lineage>
        <taxon>Eukaryota</taxon>
        <taxon>Fungi</taxon>
        <taxon>Dikarya</taxon>
        <taxon>Ascomycota</taxon>
        <taxon>Pezizomycotina</taxon>
        <taxon>Eurotiomycetes</taxon>
        <taxon>Eurotiomycetidae</taxon>
        <taxon>Eurotiales</taxon>
        <taxon>Aspergillaceae</taxon>
        <taxon>Aspergillus</taxon>
        <taxon>Aspergillus subgen. Nidulantes</taxon>
    </lineage>
</organism>
<dbReference type="CDD" id="cd16448">
    <property type="entry name" value="RING-H2"/>
    <property type="match status" value="1"/>
</dbReference>
<dbReference type="InterPro" id="IPR013083">
    <property type="entry name" value="Znf_RING/FYVE/PHD"/>
</dbReference>
<dbReference type="EMBL" id="JBFXLQ010000184">
    <property type="protein sequence ID" value="KAL2859119.1"/>
    <property type="molecule type" value="Genomic_DNA"/>
</dbReference>
<protein>
    <recommendedName>
        <fullName evidence="3">RING-type domain-containing protein</fullName>
    </recommendedName>
</protein>
<dbReference type="SUPFAM" id="SSF57850">
    <property type="entry name" value="RING/U-box"/>
    <property type="match status" value="1"/>
</dbReference>
<reference evidence="4 5" key="1">
    <citation type="submission" date="2024-07" db="EMBL/GenBank/DDBJ databases">
        <title>Section-level genome sequencing and comparative genomics of Aspergillus sections Usti and Cavernicolus.</title>
        <authorList>
            <consortium name="Lawrence Berkeley National Laboratory"/>
            <person name="Nybo J.L."/>
            <person name="Vesth T.C."/>
            <person name="Theobald S."/>
            <person name="Frisvad J.C."/>
            <person name="Larsen T.O."/>
            <person name="Kjaerboelling I."/>
            <person name="Rothschild-Mancinelli K."/>
            <person name="Lyhne E.K."/>
            <person name="Kogle M.E."/>
            <person name="Barry K."/>
            <person name="Clum A."/>
            <person name="Na H."/>
            <person name="Ledsgaard L."/>
            <person name="Lin J."/>
            <person name="Lipzen A."/>
            <person name="Kuo A."/>
            <person name="Riley R."/>
            <person name="Mondo S."/>
            <person name="Labutti K."/>
            <person name="Haridas S."/>
            <person name="Pangalinan J."/>
            <person name="Salamov A.A."/>
            <person name="Simmons B.A."/>
            <person name="Magnuson J.K."/>
            <person name="Chen J."/>
            <person name="Drula E."/>
            <person name="Henrissat B."/>
            <person name="Wiebenga A."/>
            <person name="Lubbers R.J."/>
            <person name="Gomes A.C."/>
            <person name="Macurrencykelacurrency M.R."/>
            <person name="Stajich J."/>
            <person name="Grigoriev I.V."/>
            <person name="Mortensen U.H."/>
            <person name="De Vries R.P."/>
            <person name="Baker S.E."/>
            <person name="Andersen M.R."/>
        </authorList>
    </citation>
    <scope>NUCLEOTIDE SEQUENCE [LARGE SCALE GENOMIC DNA]</scope>
    <source>
        <strain evidence="4 5">CBS 449.75</strain>
    </source>
</reference>
<dbReference type="InterPro" id="IPR001841">
    <property type="entry name" value="Znf_RING"/>
</dbReference>
<proteinExistence type="predicted"/>
<evidence type="ECO:0000256" key="1">
    <source>
        <dbReference type="PROSITE-ProRule" id="PRU00175"/>
    </source>
</evidence>
<evidence type="ECO:0000256" key="2">
    <source>
        <dbReference type="SAM" id="MobiDB-lite"/>
    </source>
</evidence>
<dbReference type="Gene3D" id="3.30.40.10">
    <property type="entry name" value="Zinc/RING finger domain, C3HC4 (zinc finger)"/>
    <property type="match status" value="1"/>
</dbReference>
<name>A0ABR4L3J1_9EURO</name>
<gene>
    <name evidence="4" type="ORF">BJX67DRAFT_368960</name>
</gene>
<dbReference type="RefSeq" id="XP_070880297.1">
    <property type="nucleotide sequence ID" value="XM_071030690.1"/>
</dbReference>
<keyword evidence="1" id="KW-0862">Zinc</keyword>
<dbReference type="GeneID" id="98145762"/>
<comment type="caution">
    <text evidence="4">The sequence shown here is derived from an EMBL/GenBank/DDBJ whole genome shotgun (WGS) entry which is preliminary data.</text>
</comment>
<feature type="compositionally biased region" description="Basic and acidic residues" evidence="2">
    <location>
        <begin position="121"/>
        <end position="132"/>
    </location>
</feature>
<accession>A0ABR4L3J1</accession>
<feature type="compositionally biased region" description="Polar residues" evidence="2">
    <location>
        <begin position="262"/>
        <end position="274"/>
    </location>
</feature>
<feature type="domain" description="RING-type" evidence="3">
    <location>
        <begin position="197"/>
        <end position="244"/>
    </location>
</feature>